<dbReference type="PANTHER" id="PTHR44520:SF2">
    <property type="entry name" value="RESPONSE REGULATOR RCP1"/>
    <property type="match status" value="1"/>
</dbReference>
<protein>
    <submittedName>
        <fullName evidence="3">Response regulator</fullName>
    </submittedName>
</protein>
<evidence type="ECO:0000313" key="4">
    <source>
        <dbReference type="Proteomes" id="UP000509750"/>
    </source>
</evidence>
<keyword evidence="4" id="KW-1185">Reference proteome</keyword>
<feature type="domain" description="Response regulatory" evidence="2">
    <location>
        <begin position="1"/>
        <end position="125"/>
    </location>
</feature>
<feature type="modified residue" description="4-aspartylphosphate" evidence="1">
    <location>
        <position position="58"/>
    </location>
</feature>
<name>A0A7D5KVV1_9EURY</name>
<accession>A0A7D5KVV1</accession>
<reference evidence="3 4" key="1">
    <citation type="submission" date="2020-07" db="EMBL/GenBank/DDBJ databases">
        <title>Gai3-2, isolated from salt lake.</title>
        <authorList>
            <person name="Cui H."/>
            <person name="Shi X."/>
        </authorList>
    </citation>
    <scope>NUCLEOTIDE SEQUENCE [LARGE SCALE GENOMIC DNA]</scope>
    <source>
        <strain evidence="3 4">Gai3-2</strain>
    </source>
</reference>
<organism evidence="3 4">
    <name type="scientific">Halorarum halophilum</name>
    <dbReference type="NCBI Taxonomy" id="2743090"/>
    <lineage>
        <taxon>Archaea</taxon>
        <taxon>Methanobacteriati</taxon>
        <taxon>Methanobacteriota</taxon>
        <taxon>Stenosarchaea group</taxon>
        <taxon>Halobacteria</taxon>
        <taxon>Halobacteriales</taxon>
        <taxon>Haloferacaceae</taxon>
        <taxon>Halorarum</taxon>
    </lineage>
</organism>
<dbReference type="InterPro" id="IPR052893">
    <property type="entry name" value="TCS_response_regulator"/>
</dbReference>
<dbReference type="AlphaFoldDB" id="A0A7D5KVV1"/>
<evidence type="ECO:0000259" key="2">
    <source>
        <dbReference type="PROSITE" id="PS50110"/>
    </source>
</evidence>
<evidence type="ECO:0000256" key="1">
    <source>
        <dbReference type="PROSITE-ProRule" id="PRU00169"/>
    </source>
</evidence>
<dbReference type="Gene3D" id="3.40.50.2300">
    <property type="match status" value="1"/>
</dbReference>
<evidence type="ECO:0000313" key="3">
    <source>
        <dbReference type="EMBL" id="QLG29480.1"/>
    </source>
</evidence>
<dbReference type="SUPFAM" id="SSF52172">
    <property type="entry name" value="CheY-like"/>
    <property type="match status" value="1"/>
</dbReference>
<dbReference type="KEGG" id="halg:HUG10_11005"/>
<dbReference type="PANTHER" id="PTHR44520">
    <property type="entry name" value="RESPONSE REGULATOR RCP1-RELATED"/>
    <property type="match status" value="1"/>
</dbReference>
<dbReference type="PROSITE" id="PS50110">
    <property type="entry name" value="RESPONSE_REGULATORY"/>
    <property type="match status" value="1"/>
</dbReference>
<proteinExistence type="predicted"/>
<dbReference type="Proteomes" id="UP000509750">
    <property type="component" value="Chromosome"/>
</dbReference>
<dbReference type="GO" id="GO:0000160">
    <property type="term" value="P:phosphorelay signal transduction system"/>
    <property type="evidence" value="ECO:0007669"/>
    <property type="project" value="InterPro"/>
</dbReference>
<gene>
    <name evidence="3" type="ORF">HUG10_11005</name>
</gene>
<dbReference type="SMART" id="SM00448">
    <property type="entry name" value="REC"/>
    <property type="match status" value="1"/>
</dbReference>
<keyword evidence="1" id="KW-0597">Phosphoprotein</keyword>
<dbReference type="EMBL" id="CP058529">
    <property type="protein sequence ID" value="QLG29480.1"/>
    <property type="molecule type" value="Genomic_DNA"/>
</dbReference>
<dbReference type="Pfam" id="PF00072">
    <property type="entry name" value="Response_reg"/>
    <property type="match status" value="1"/>
</dbReference>
<sequence>MLLVEDNPGDVRLLEEAFSEVNFDPEVHTASTWDDAIEFLTGCLNTESTAYPDLLLLDLHLPRSSGFTIIRSLNDDPKFPPRPILLLTTSDDEADVRRGYDLGASAYIEKPNDPAEYASLAKAVKEFWFERARVPPA</sequence>
<dbReference type="InterPro" id="IPR001789">
    <property type="entry name" value="Sig_transdc_resp-reg_receiver"/>
</dbReference>
<dbReference type="InterPro" id="IPR011006">
    <property type="entry name" value="CheY-like_superfamily"/>
</dbReference>